<gene>
    <name evidence="1" type="ORF">DUE52_08215</name>
</gene>
<reference evidence="1 2" key="1">
    <citation type="submission" date="2018-07" db="EMBL/GenBank/DDBJ databases">
        <title>Genome analysis of Larkinella rosea.</title>
        <authorList>
            <person name="Zhou Z."/>
            <person name="Wang G."/>
        </authorList>
    </citation>
    <scope>NUCLEOTIDE SEQUENCE [LARGE SCALE GENOMIC DNA]</scope>
    <source>
        <strain evidence="2">zzj9</strain>
    </source>
</reference>
<protein>
    <recommendedName>
        <fullName evidence="3">DUF3828 domain-containing protein</fullName>
    </recommendedName>
</protein>
<name>A0A368JVY6_9BACT</name>
<dbReference type="OrthoDB" id="648623at2"/>
<organism evidence="1 2">
    <name type="scientific">Larkinella punicea</name>
    <dbReference type="NCBI Taxonomy" id="2315727"/>
    <lineage>
        <taxon>Bacteria</taxon>
        <taxon>Pseudomonadati</taxon>
        <taxon>Bacteroidota</taxon>
        <taxon>Cytophagia</taxon>
        <taxon>Cytophagales</taxon>
        <taxon>Spirosomataceae</taxon>
        <taxon>Larkinella</taxon>
    </lineage>
</organism>
<sequence>MVDQKPGKPYAVNFKNGEKYLAYLQSSHLLTNTFLNEWRIYFRQRQQGFQLTQQTEGPPTGFEYDLVLLSQEVDLQLKSLNKLKITNVTVRKDRASVAFDLLASYECKLVRTNGVWLINEILNLSAE</sequence>
<evidence type="ECO:0000313" key="2">
    <source>
        <dbReference type="Proteomes" id="UP000253383"/>
    </source>
</evidence>
<dbReference type="AlphaFoldDB" id="A0A368JVY6"/>
<dbReference type="Proteomes" id="UP000253383">
    <property type="component" value="Unassembled WGS sequence"/>
</dbReference>
<dbReference type="EMBL" id="QOWE01000005">
    <property type="protein sequence ID" value="RCR70371.1"/>
    <property type="molecule type" value="Genomic_DNA"/>
</dbReference>
<proteinExistence type="predicted"/>
<evidence type="ECO:0000313" key="1">
    <source>
        <dbReference type="EMBL" id="RCR70371.1"/>
    </source>
</evidence>
<comment type="caution">
    <text evidence="1">The sequence shown here is derived from an EMBL/GenBank/DDBJ whole genome shotgun (WGS) entry which is preliminary data.</text>
</comment>
<keyword evidence="2" id="KW-1185">Reference proteome</keyword>
<accession>A0A368JVY6</accession>
<evidence type="ECO:0008006" key="3">
    <source>
        <dbReference type="Google" id="ProtNLM"/>
    </source>
</evidence>